<dbReference type="Pfam" id="PF01556">
    <property type="entry name" value="DnaJ_C"/>
    <property type="match status" value="1"/>
</dbReference>
<dbReference type="PRINTS" id="PR00625">
    <property type="entry name" value="JDOMAIN"/>
</dbReference>
<dbReference type="AlphaFoldDB" id="A0A6F8PP22"/>
<dbReference type="RefSeq" id="WP_173291559.1">
    <property type="nucleotide sequence ID" value="NZ_AP021888.1"/>
</dbReference>
<name>A0A6F8PP22_9GAMM</name>
<dbReference type="CDD" id="cd06257">
    <property type="entry name" value="DnaJ"/>
    <property type="match status" value="1"/>
</dbReference>
<dbReference type="GO" id="GO:0051082">
    <property type="term" value="F:unfolded protein binding"/>
    <property type="evidence" value="ECO:0007669"/>
    <property type="project" value="InterPro"/>
</dbReference>
<evidence type="ECO:0000256" key="2">
    <source>
        <dbReference type="SAM" id="MobiDB-lite"/>
    </source>
</evidence>
<gene>
    <name evidence="4" type="primary">cbpA_2</name>
    <name evidence="4" type="ORF">THMIRHAT_15330</name>
</gene>
<dbReference type="InterPro" id="IPR001623">
    <property type="entry name" value="DnaJ_domain"/>
</dbReference>
<feature type="region of interest" description="Disordered" evidence="2">
    <location>
        <begin position="80"/>
        <end position="127"/>
    </location>
</feature>
<evidence type="ECO:0000256" key="1">
    <source>
        <dbReference type="ARBA" id="ARBA00023186"/>
    </source>
</evidence>
<dbReference type="SUPFAM" id="SSF46565">
    <property type="entry name" value="Chaperone J-domain"/>
    <property type="match status" value="1"/>
</dbReference>
<dbReference type="InterPro" id="IPR036869">
    <property type="entry name" value="J_dom_sf"/>
</dbReference>
<dbReference type="EMBL" id="AP021888">
    <property type="protein sequence ID" value="BBP43787.1"/>
    <property type="molecule type" value="Genomic_DNA"/>
</dbReference>
<dbReference type="SMART" id="SM00271">
    <property type="entry name" value="DnaJ"/>
    <property type="match status" value="1"/>
</dbReference>
<dbReference type="PANTHER" id="PTHR43096:SF52">
    <property type="entry name" value="DNAJ HOMOLOG 1, MITOCHONDRIAL-RELATED"/>
    <property type="match status" value="1"/>
</dbReference>
<reference evidence="5" key="1">
    <citation type="submission" date="2019-11" db="EMBL/GenBank/DDBJ databases">
        <title>Isolation and characterization of two novel species in the genus Thiomicrorhabdus.</title>
        <authorList>
            <person name="Mochizuki J."/>
            <person name="Kojima H."/>
            <person name="Fukui M."/>
        </authorList>
    </citation>
    <scope>NUCLEOTIDE SEQUENCE [LARGE SCALE GENOMIC DNA]</scope>
    <source>
        <strain evidence="5">AkT22</strain>
    </source>
</reference>
<dbReference type="Gene3D" id="2.60.260.20">
    <property type="entry name" value="Urease metallochaperone UreE, N-terminal domain"/>
    <property type="match status" value="1"/>
</dbReference>
<dbReference type="Pfam" id="PF00226">
    <property type="entry name" value="DnaJ"/>
    <property type="match status" value="1"/>
</dbReference>
<keyword evidence="5" id="KW-1185">Reference proteome</keyword>
<evidence type="ECO:0000313" key="5">
    <source>
        <dbReference type="Proteomes" id="UP000501466"/>
    </source>
</evidence>
<feature type="compositionally biased region" description="Low complexity" evidence="2">
    <location>
        <begin position="113"/>
        <end position="127"/>
    </location>
</feature>
<proteinExistence type="predicted"/>
<dbReference type="Gene3D" id="1.10.287.110">
    <property type="entry name" value="DnaJ domain"/>
    <property type="match status" value="1"/>
</dbReference>
<organism evidence="4 5">
    <name type="scientific">Thiosulfativibrio zosterae</name>
    <dbReference type="NCBI Taxonomy" id="2675053"/>
    <lineage>
        <taxon>Bacteria</taxon>
        <taxon>Pseudomonadati</taxon>
        <taxon>Pseudomonadota</taxon>
        <taxon>Gammaproteobacteria</taxon>
        <taxon>Thiotrichales</taxon>
        <taxon>Piscirickettsiaceae</taxon>
        <taxon>Thiosulfativibrio</taxon>
    </lineage>
</organism>
<dbReference type="PANTHER" id="PTHR43096">
    <property type="entry name" value="DNAJ HOMOLOG 1, MITOCHONDRIAL-RELATED"/>
    <property type="match status" value="1"/>
</dbReference>
<evidence type="ECO:0000259" key="3">
    <source>
        <dbReference type="PROSITE" id="PS50076"/>
    </source>
</evidence>
<dbReference type="InterPro" id="IPR008971">
    <property type="entry name" value="HSP40/DnaJ_pept-bd"/>
</dbReference>
<keyword evidence="1" id="KW-0143">Chaperone</keyword>
<sequence length="279" mass="32088">MFNQNYDATIDYFSVLGVHYNACEKTVKLAYRKMARRYHPDVSKIHNATQKFQEIAEAYEILTKHRERYCADFARSNRRHYSQQTRTQSSDNSQSGFADNTSKQSHTSHTQDSSRQQSSGYGSYRRQQPIRGKDRVITYPLTLRYAIRLLKIGYFYIPGLKVKMKFTREAFSDKTFRLRGKGYTGLFGGEPGDFLVKFSIKLESLRWELKGSDLYGSVTIPKTLLVAGNSLEIDTPSGPMMLQIPYNYSSEEYIKIQNMGLPADSHYQAGHLYTKLIAA</sequence>
<evidence type="ECO:0000313" key="4">
    <source>
        <dbReference type="EMBL" id="BBP43787.1"/>
    </source>
</evidence>
<dbReference type="SUPFAM" id="SSF49493">
    <property type="entry name" value="HSP40/DnaJ peptide-binding domain"/>
    <property type="match status" value="2"/>
</dbReference>
<dbReference type="Proteomes" id="UP000501466">
    <property type="component" value="Chromosome"/>
</dbReference>
<feature type="compositionally biased region" description="Polar residues" evidence="2">
    <location>
        <begin position="82"/>
        <end position="111"/>
    </location>
</feature>
<dbReference type="GO" id="GO:0042026">
    <property type="term" value="P:protein refolding"/>
    <property type="evidence" value="ECO:0007669"/>
    <property type="project" value="TreeGrafter"/>
</dbReference>
<dbReference type="InterPro" id="IPR002939">
    <property type="entry name" value="DnaJ_C"/>
</dbReference>
<accession>A0A6F8PP22</accession>
<dbReference type="KEGG" id="tzo:THMIRHAT_15330"/>
<protein>
    <submittedName>
        <fullName evidence="4">Cytochrome c biogenesis protein</fullName>
    </submittedName>
</protein>
<dbReference type="GO" id="GO:0005737">
    <property type="term" value="C:cytoplasm"/>
    <property type="evidence" value="ECO:0007669"/>
    <property type="project" value="TreeGrafter"/>
</dbReference>
<feature type="domain" description="J" evidence="3">
    <location>
        <begin position="11"/>
        <end position="85"/>
    </location>
</feature>
<dbReference type="PROSITE" id="PS50076">
    <property type="entry name" value="DNAJ_2"/>
    <property type="match status" value="1"/>
</dbReference>